<dbReference type="OrthoDB" id="5193366at2"/>
<dbReference type="RefSeq" id="WP_014442985.1">
    <property type="nucleotide sequence ID" value="NC_017093.1"/>
</dbReference>
<feature type="transmembrane region" description="Helical" evidence="1">
    <location>
        <begin position="27"/>
        <end position="47"/>
    </location>
</feature>
<feature type="transmembrane region" description="Helical" evidence="1">
    <location>
        <begin position="128"/>
        <end position="147"/>
    </location>
</feature>
<dbReference type="KEGG" id="ams:AMIS_28700"/>
<keyword evidence="1" id="KW-0472">Membrane</keyword>
<dbReference type="AlphaFoldDB" id="I0H503"/>
<feature type="transmembrane region" description="Helical" evidence="1">
    <location>
        <begin position="101"/>
        <end position="122"/>
    </location>
</feature>
<evidence type="ECO:0000313" key="3">
    <source>
        <dbReference type="Proteomes" id="UP000007882"/>
    </source>
</evidence>
<feature type="transmembrane region" description="Helical" evidence="1">
    <location>
        <begin position="159"/>
        <end position="180"/>
    </location>
</feature>
<protein>
    <recommendedName>
        <fullName evidence="4">Integral membrane protein</fullName>
    </recommendedName>
</protein>
<evidence type="ECO:0008006" key="4">
    <source>
        <dbReference type="Google" id="ProtNLM"/>
    </source>
</evidence>
<dbReference type="HOGENOM" id="CLU_129301_0_0_11"/>
<sequence>MGDGDPGDLRDRLVQYRANRRLPSAQAGARISAYVYGNIIAFASVVALKPADLGHGHALALVAGVTVSTFVAHVFADLVGSNADDDETMTGSALRHELRDSMPVVTSALVPCVLMGVGWAGWLNPRTVIAASAFYLMVRMALVGFVIERLRHRRPSPRTLVAGLALAVAAAAIGLLKTVLSH</sequence>
<dbReference type="eggNOG" id="ENOG5032SRW">
    <property type="taxonomic scope" value="Bacteria"/>
</dbReference>
<keyword evidence="3" id="KW-1185">Reference proteome</keyword>
<gene>
    <name evidence="2" type="ordered locus">AMIS_28700</name>
</gene>
<name>I0H503_ACTM4</name>
<evidence type="ECO:0000256" key="1">
    <source>
        <dbReference type="SAM" id="Phobius"/>
    </source>
</evidence>
<dbReference type="Proteomes" id="UP000007882">
    <property type="component" value="Chromosome"/>
</dbReference>
<keyword evidence="1" id="KW-0812">Transmembrane</keyword>
<reference evidence="2 3" key="1">
    <citation type="submission" date="2012-02" db="EMBL/GenBank/DDBJ databases">
        <title>Complete genome sequence of Actinoplanes missouriensis 431 (= NBRC 102363).</title>
        <authorList>
            <person name="Ohnishi Y."/>
            <person name="Ishikawa J."/>
            <person name="Sekine M."/>
            <person name="Hosoyama A."/>
            <person name="Harada T."/>
            <person name="Narita H."/>
            <person name="Hata T."/>
            <person name="Konno Y."/>
            <person name="Tutikane K."/>
            <person name="Fujita N."/>
            <person name="Horinouchi S."/>
            <person name="Hayakawa M."/>
        </authorList>
    </citation>
    <scope>NUCLEOTIDE SEQUENCE [LARGE SCALE GENOMIC DNA]</scope>
    <source>
        <strain evidence="3">ATCC 14538 / DSM 43046 / CBS 188.64 / JCM 3121 / NBRC 102363 / NCIMB 12654 / NRRL B-3342 / UNCC 431</strain>
    </source>
</reference>
<evidence type="ECO:0000313" key="2">
    <source>
        <dbReference type="EMBL" id="BAL88090.1"/>
    </source>
</evidence>
<keyword evidence="1" id="KW-1133">Transmembrane helix</keyword>
<proteinExistence type="predicted"/>
<dbReference type="STRING" id="512565.AMIS_28700"/>
<dbReference type="EMBL" id="AP012319">
    <property type="protein sequence ID" value="BAL88090.1"/>
    <property type="molecule type" value="Genomic_DNA"/>
</dbReference>
<organism evidence="2 3">
    <name type="scientific">Actinoplanes missouriensis (strain ATCC 14538 / DSM 43046 / CBS 188.64 / JCM 3121 / NBRC 102363 / NCIMB 12654 / NRRL B-3342 / UNCC 431)</name>
    <dbReference type="NCBI Taxonomy" id="512565"/>
    <lineage>
        <taxon>Bacteria</taxon>
        <taxon>Bacillati</taxon>
        <taxon>Actinomycetota</taxon>
        <taxon>Actinomycetes</taxon>
        <taxon>Micromonosporales</taxon>
        <taxon>Micromonosporaceae</taxon>
        <taxon>Actinoplanes</taxon>
    </lineage>
</organism>
<feature type="transmembrane region" description="Helical" evidence="1">
    <location>
        <begin position="59"/>
        <end position="80"/>
    </location>
</feature>
<dbReference type="PATRIC" id="fig|512565.3.peg.2873"/>
<accession>I0H503</accession>